<proteinExistence type="inferred from homology"/>
<dbReference type="GO" id="GO:0005737">
    <property type="term" value="C:cytoplasm"/>
    <property type="evidence" value="ECO:0007669"/>
    <property type="project" value="UniProtKB-SubCell"/>
</dbReference>
<dbReference type="HAMAP" id="MF_00203">
    <property type="entry name" value="UvrC"/>
    <property type="match status" value="1"/>
</dbReference>
<evidence type="ECO:0000256" key="3">
    <source>
        <dbReference type="ARBA" id="ARBA00022769"/>
    </source>
</evidence>
<comment type="function">
    <text evidence="6">The UvrABC repair system catalyzes the recognition and processing of DNA lesions. UvrC both incises the 5' and 3' sides of the lesion. The N-terminal half is responsible for the 3' incision and the C-terminal half is responsible for the 5' incision.</text>
</comment>
<dbReference type="PROSITE" id="PS50151">
    <property type="entry name" value="UVR"/>
    <property type="match status" value="1"/>
</dbReference>
<comment type="subcellular location">
    <subcellularLocation>
        <location evidence="6">Cytoplasm</location>
    </subcellularLocation>
</comment>
<dbReference type="SMART" id="SM00465">
    <property type="entry name" value="GIYc"/>
    <property type="match status" value="1"/>
</dbReference>
<dbReference type="InterPro" id="IPR050066">
    <property type="entry name" value="UvrABC_protein_C"/>
</dbReference>
<keyword evidence="4 6" id="KW-0267">Excision nuclease</keyword>
<keyword evidence="11" id="KW-1185">Reference proteome</keyword>
<dbReference type="SUPFAM" id="SSF82771">
    <property type="entry name" value="GIY-YIG endonuclease"/>
    <property type="match status" value="1"/>
</dbReference>
<comment type="similarity">
    <text evidence="6">Belongs to the UvrC family.</text>
</comment>
<evidence type="ECO:0000313" key="11">
    <source>
        <dbReference type="Proteomes" id="UP000256388"/>
    </source>
</evidence>
<gene>
    <name evidence="6" type="primary">uvrC</name>
    <name evidence="10" type="ORF">DFR64_1778</name>
</gene>
<dbReference type="SUPFAM" id="SSF46600">
    <property type="entry name" value="C-terminal UvrC-binding domain of UvrB"/>
    <property type="match status" value="1"/>
</dbReference>
<dbReference type="GO" id="GO:0009432">
    <property type="term" value="P:SOS response"/>
    <property type="evidence" value="ECO:0007669"/>
    <property type="project" value="UniProtKB-UniRule"/>
</dbReference>
<feature type="domain" description="UvrC family homology region profile" evidence="9">
    <location>
        <begin position="257"/>
        <end position="499"/>
    </location>
</feature>
<dbReference type="GO" id="GO:0009380">
    <property type="term" value="C:excinuclease repair complex"/>
    <property type="evidence" value="ECO:0007669"/>
    <property type="project" value="InterPro"/>
</dbReference>
<keyword evidence="1 6" id="KW-0963">Cytoplasm</keyword>
<dbReference type="InterPro" id="IPR038476">
    <property type="entry name" value="UvrC_RNase_H_dom_sf"/>
</dbReference>
<dbReference type="PANTHER" id="PTHR30562">
    <property type="entry name" value="UVRC/OXIDOREDUCTASE"/>
    <property type="match status" value="1"/>
</dbReference>
<evidence type="ECO:0000256" key="5">
    <source>
        <dbReference type="ARBA" id="ARBA00023204"/>
    </source>
</evidence>
<dbReference type="PROSITE" id="PS50165">
    <property type="entry name" value="UVRC"/>
    <property type="match status" value="1"/>
</dbReference>
<evidence type="ECO:0000256" key="1">
    <source>
        <dbReference type="ARBA" id="ARBA00022490"/>
    </source>
</evidence>
<dbReference type="Pfam" id="PF08459">
    <property type="entry name" value="UvrC_RNaseH_dom"/>
    <property type="match status" value="1"/>
</dbReference>
<dbReference type="GO" id="GO:0006289">
    <property type="term" value="P:nucleotide-excision repair"/>
    <property type="evidence" value="ECO:0007669"/>
    <property type="project" value="UniProtKB-UniRule"/>
</dbReference>
<dbReference type="InterPro" id="IPR035901">
    <property type="entry name" value="GIY-YIG_endonuc_sf"/>
</dbReference>
<evidence type="ECO:0000256" key="2">
    <source>
        <dbReference type="ARBA" id="ARBA00022763"/>
    </source>
</evidence>
<dbReference type="SMART" id="SM00278">
    <property type="entry name" value="HhH1"/>
    <property type="match status" value="2"/>
</dbReference>
<dbReference type="FunFam" id="3.40.1440.10:FF:000001">
    <property type="entry name" value="UvrABC system protein C"/>
    <property type="match status" value="1"/>
</dbReference>
<dbReference type="PROSITE" id="PS50164">
    <property type="entry name" value="GIY_YIG"/>
    <property type="match status" value="1"/>
</dbReference>
<sequence length="623" mass="70684">MTSVSEHIQGILDTLPTKPGCYIMHNADGKIIYVGKAINLRSRVRSYFHSSSDLTLKTRRLVAEIADIEWIVVDSELEALILEMNLIKKHLPQYNVRLKDDKRYPFVKVEWADPFPKVLVTREHVQDGSRYFGPYTSVWAVHQTLDLLRKIFQYRSCDRVITGEDERACLYYDIKLCTAPCIGKISQEEYRQMIDDLCKFLEGRTDPILNRLKEQMASESEQLNYEKAAVVRDQIMAIEKVVERQKIISNAHLDSDVIALARSNGDSCVQIFFVRNGRLIGREYFILEGTEGEEDREIIAQFIKQFYAEASSVPDEVLLPNELEEAVIIQQWLNQQRGGQKVHFRIPQRGGKRDLVKMATENAVETLEALKTQWAADTHKQSQALSELQAALKLKEPPNRIECYDISNIQGTAAVGSMVVFEQGVPNKKLYRKFNIKTVSGPDDFASMEEVLERRFKRWQAAQEIKEVGAKVDPSFSILPDLLIVDGGKGQLSRSIKVLDEFGLSDTVLTAGLAKENELLFLPGKDLPLELARKSQGLFLVQRIRDEAHRFAITAHRARRGKERLVSRLDQIPGIGPARKKALLVRFGSLTGVKKASEQELCELPGITPQLAHDILESLNKGE</sequence>
<protein>
    <recommendedName>
        <fullName evidence="6">UvrABC system protein C</fullName>
        <shortName evidence="6">Protein UvrC</shortName>
    </recommendedName>
    <alternativeName>
        <fullName evidence="6">Excinuclease ABC subunit C</fullName>
    </alternativeName>
</protein>
<dbReference type="Gene3D" id="1.10.150.20">
    <property type="entry name" value="5' to 3' exonuclease, C-terminal subdomain"/>
    <property type="match status" value="1"/>
</dbReference>
<dbReference type="AlphaFoldDB" id="A0A3E0AAR3"/>
<feature type="domain" description="GIY-YIG" evidence="8">
    <location>
        <begin position="17"/>
        <end position="96"/>
    </location>
</feature>
<dbReference type="Pfam" id="PF02151">
    <property type="entry name" value="UVR"/>
    <property type="match status" value="1"/>
</dbReference>
<dbReference type="Gene3D" id="4.10.860.10">
    <property type="entry name" value="UVR domain"/>
    <property type="match status" value="1"/>
</dbReference>
<accession>A0A3E0AAR3</accession>
<dbReference type="Proteomes" id="UP000256388">
    <property type="component" value="Unassembled WGS sequence"/>
</dbReference>
<dbReference type="InterPro" id="IPR004791">
    <property type="entry name" value="UvrC"/>
</dbReference>
<reference evidence="10 11" key="1">
    <citation type="submission" date="2018-08" db="EMBL/GenBank/DDBJ databases">
        <title>Genomic Encyclopedia of Type Strains, Phase IV (KMG-IV): sequencing the most valuable type-strain genomes for metagenomic binning, comparative biology and taxonomic classification.</title>
        <authorList>
            <person name="Goeker M."/>
        </authorList>
    </citation>
    <scope>NUCLEOTIDE SEQUENCE [LARGE SCALE GENOMIC DNA]</scope>
    <source>
        <strain evidence="10 11">DSM 23923</strain>
    </source>
</reference>
<keyword evidence="5 6" id="KW-0234">DNA repair</keyword>
<evidence type="ECO:0000313" key="10">
    <source>
        <dbReference type="EMBL" id="REG08411.1"/>
    </source>
</evidence>
<dbReference type="InterPro" id="IPR036876">
    <property type="entry name" value="UVR_dom_sf"/>
</dbReference>
<dbReference type="InterPro" id="IPR010994">
    <property type="entry name" value="RuvA_2-like"/>
</dbReference>
<evidence type="ECO:0000259" key="9">
    <source>
        <dbReference type="PROSITE" id="PS50165"/>
    </source>
</evidence>
<feature type="domain" description="UVR" evidence="7">
    <location>
        <begin position="206"/>
        <end position="241"/>
    </location>
</feature>
<dbReference type="InterPro" id="IPR001162">
    <property type="entry name" value="UvrC_RNase_H_dom"/>
</dbReference>
<evidence type="ECO:0000259" key="7">
    <source>
        <dbReference type="PROSITE" id="PS50151"/>
    </source>
</evidence>
<dbReference type="Pfam" id="PF22920">
    <property type="entry name" value="UvrC_RNaseH"/>
    <property type="match status" value="1"/>
</dbReference>
<dbReference type="Gene3D" id="3.40.1440.10">
    <property type="entry name" value="GIY-YIG endonuclease"/>
    <property type="match status" value="1"/>
</dbReference>
<name>A0A3E0AAR3_9CHLR</name>
<evidence type="ECO:0000259" key="8">
    <source>
        <dbReference type="PROSITE" id="PS50164"/>
    </source>
</evidence>
<keyword evidence="3 6" id="KW-0228">DNA excision</keyword>
<dbReference type="SUPFAM" id="SSF47781">
    <property type="entry name" value="RuvA domain 2-like"/>
    <property type="match status" value="1"/>
</dbReference>
<dbReference type="InterPro" id="IPR001943">
    <property type="entry name" value="UVR_dom"/>
</dbReference>
<dbReference type="RefSeq" id="WP_116225067.1">
    <property type="nucleotide sequence ID" value="NZ_AP018437.1"/>
</dbReference>
<comment type="subunit">
    <text evidence="6">Interacts with UvrB in an incision complex.</text>
</comment>
<keyword evidence="6" id="KW-0742">SOS response</keyword>
<dbReference type="InterPro" id="IPR003583">
    <property type="entry name" value="Hlx-hairpin-Hlx_DNA-bd_motif"/>
</dbReference>
<organism evidence="10 11">
    <name type="scientific">Pelolinea submarina</name>
    <dbReference type="NCBI Taxonomy" id="913107"/>
    <lineage>
        <taxon>Bacteria</taxon>
        <taxon>Bacillati</taxon>
        <taxon>Chloroflexota</taxon>
        <taxon>Anaerolineae</taxon>
        <taxon>Anaerolineales</taxon>
        <taxon>Anaerolineaceae</taxon>
        <taxon>Pelolinea</taxon>
    </lineage>
</organism>
<evidence type="ECO:0000256" key="6">
    <source>
        <dbReference type="HAMAP-Rule" id="MF_00203"/>
    </source>
</evidence>
<dbReference type="NCBIfam" id="NF001824">
    <property type="entry name" value="PRK00558.1-5"/>
    <property type="match status" value="1"/>
</dbReference>
<comment type="caution">
    <text evidence="10">The sequence shown here is derived from an EMBL/GenBank/DDBJ whole genome shotgun (WGS) entry which is preliminary data.</text>
</comment>
<dbReference type="NCBIfam" id="TIGR00194">
    <property type="entry name" value="uvrC"/>
    <property type="match status" value="1"/>
</dbReference>
<dbReference type="PANTHER" id="PTHR30562:SF1">
    <property type="entry name" value="UVRABC SYSTEM PROTEIN C"/>
    <property type="match status" value="1"/>
</dbReference>
<evidence type="ECO:0000256" key="4">
    <source>
        <dbReference type="ARBA" id="ARBA00022881"/>
    </source>
</evidence>
<dbReference type="Pfam" id="PF14520">
    <property type="entry name" value="HHH_5"/>
    <property type="match status" value="1"/>
</dbReference>
<dbReference type="EMBL" id="QUMS01000002">
    <property type="protein sequence ID" value="REG08411.1"/>
    <property type="molecule type" value="Genomic_DNA"/>
</dbReference>
<keyword evidence="2 6" id="KW-0227">DNA damage</keyword>
<dbReference type="GO" id="GO:0003677">
    <property type="term" value="F:DNA binding"/>
    <property type="evidence" value="ECO:0007669"/>
    <property type="project" value="UniProtKB-UniRule"/>
</dbReference>
<dbReference type="OrthoDB" id="9804933at2"/>
<dbReference type="InterPro" id="IPR000305">
    <property type="entry name" value="GIY-YIG_endonuc"/>
</dbReference>
<dbReference type="GO" id="GO:0009381">
    <property type="term" value="F:excinuclease ABC activity"/>
    <property type="evidence" value="ECO:0007669"/>
    <property type="project" value="UniProtKB-UniRule"/>
</dbReference>
<dbReference type="Gene3D" id="3.30.420.340">
    <property type="entry name" value="UvrC, RNAse H endonuclease domain"/>
    <property type="match status" value="1"/>
</dbReference>
<dbReference type="InterPro" id="IPR047296">
    <property type="entry name" value="GIY-YIG_UvrC_Cho"/>
</dbReference>
<dbReference type="Pfam" id="PF01541">
    <property type="entry name" value="GIY-YIG"/>
    <property type="match status" value="1"/>
</dbReference>
<dbReference type="CDD" id="cd10434">
    <property type="entry name" value="GIY-YIG_UvrC_Cho"/>
    <property type="match status" value="1"/>
</dbReference>